<dbReference type="Proteomes" id="UP000663852">
    <property type="component" value="Unassembled WGS sequence"/>
</dbReference>
<dbReference type="InterPro" id="IPR050307">
    <property type="entry name" value="Sterol_Desaturase_Related"/>
</dbReference>
<dbReference type="Proteomes" id="UP000663828">
    <property type="component" value="Unassembled WGS sequence"/>
</dbReference>
<evidence type="ECO:0000259" key="6">
    <source>
        <dbReference type="Pfam" id="PF04116"/>
    </source>
</evidence>
<evidence type="ECO:0000256" key="4">
    <source>
        <dbReference type="ARBA" id="ARBA00023136"/>
    </source>
</evidence>
<accession>A0A815IUC0</accession>
<feature type="transmembrane region" description="Helical" evidence="5">
    <location>
        <begin position="64"/>
        <end position="84"/>
    </location>
</feature>
<dbReference type="InterPro" id="IPR006694">
    <property type="entry name" value="Fatty_acid_hydroxylase"/>
</dbReference>
<name>A0A815IUC0_ADIRI</name>
<dbReference type="Pfam" id="PF04116">
    <property type="entry name" value="FA_hydroxylase"/>
    <property type="match status" value="1"/>
</dbReference>
<sequence length="253" mass="29398">MITLSDPILIIFGTFALHQIIFWIQNGILLLFTYVIYPDRARKYKIQKHIQVDWESLKDCAKTVLINQIFILLPALVITCPLFMHLNMRWHIPIPPWYRILFDLVCFLGVTEVFFYYSHLVLHFSSIYEYIHKKHHKFRAPFGMAAEYAHPIEFVVSNIAPVIAGPLLFQSHLLTTWFWLVIALIGTINHHSGYKFPGLLGSGLSNPAFHDFHHAQFTNNFGLLGILDRLHGTDKAWQAKKMQQSQETKKNAK</sequence>
<gene>
    <name evidence="7" type="ORF">EDS130_LOCUS1080</name>
    <name evidence="8" type="ORF">XAT740_LOCUS32549</name>
</gene>
<evidence type="ECO:0000313" key="7">
    <source>
        <dbReference type="EMBL" id="CAF0730611.1"/>
    </source>
</evidence>
<dbReference type="AlphaFoldDB" id="A0A815IUC0"/>
<keyword evidence="4 5" id="KW-0472">Membrane</keyword>
<dbReference type="GO" id="GO:0005506">
    <property type="term" value="F:iron ion binding"/>
    <property type="evidence" value="ECO:0007669"/>
    <property type="project" value="InterPro"/>
</dbReference>
<feature type="transmembrane region" description="Helical" evidence="5">
    <location>
        <begin position="20"/>
        <end position="37"/>
    </location>
</feature>
<feature type="domain" description="Fatty acid hydroxylase" evidence="6">
    <location>
        <begin position="105"/>
        <end position="233"/>
    </location>
</feature>
<dbReference type="GO" id="GO:0016491">
    <property type="term" value="F:oxidoreductase activity"/>
    <property type="evidence" value="ECO:0007669"/>
    <property type="project" value="InterPro"/>
</dbReference>
<evidence type="ECO:0000256" key="2">
    <source>
        <dbReference type="ARBA" id="ARBA00022692"/>
    </source>
</evidence>
<organism evidence="8 9">
    <name type="scientific">Adineta ricciae</name>
    <name type="common">Rotifer</name>
    <dbReference type="NCBI Taxonomy" id="249248"/>
    <lineage>
        <taxon>Eukaryota</taxon>
        <taxon>Metazoa</taxon>
        <taxon>Spiralia</taxon>
        <taxon>Gnathifera</taxon>
        <taxon>Rotifera</taxon>
        <taxon>Eurotatoria</taxon>
        <taxon>Bdelloidea</taxon>
        <taxon>Adinetida</taxon>
        <taxon>Adinetidae</taxon>
        <taxon>Adineta</taxon>
    </lineage>
</organism>
<proteinExistence type="predicted"/>
<evidence type="ECO:0000313" key="8">
    <source>
        <dbReference type="EMBL" id="CAF1371174.1"/>
    </source>
</evidence>
<evidence type="ECO:0000313" key="9">
    <source>
        <dbReference type="Proteomes" id="UP000663828"/>
    </source>
</evidence>
<dbReference type="OrthoDB" id="408954at2759"/>
<evidence type="ECO:0000256" key="1">
    <source>
        <dbReference type="ARBA" id="ARBA00004370"/>
    </source>
</evidence>
<keyword evidence="2 5" id="KW-0812">Transmembrane</keyword>
<evidence type="ECO:0000256" key="3">
    <source>
        <dbReference type="ARBA" id="ARBA00022989"/>
    </source>
</evidence>
<dbReference type="EMBL" id="CAJNOR010003044">
    <property type="protein sequence ID" value="CAF1371174.1"/>
    <property type="molecule type" value="Genomic_DNA"/>
</dbReference>
<reference evidence="8" key="1">
    <citation type="submission" date="2021-02" db="EMBL/GenBank/DDBJ databases">
        <authorList>
            <person name="Nowell W R."/>
        </authorList>
    </citation>
    <scope>NUCLEOTIDE SEQUENCE</scope>
</reference>
<dbReference type="PANTHER" id="PTHR11863">
    <property type="entry name" value="STEROL DESATURASE"/>
    <property type="match status" value="1"/>
</dbReference>
<keyword evidence="3 5" id="KW-1133">Transmembrane helix</keyword>
<comment type="subcellular location">
    <subcellularLocation>
        <location evidence="1">Membrane</location>
    </subcellularLocation>
</comment>
<protein>
    <recommendedName>
        <fullName evidence="6">Fatty acid hydroxylase domain-containing protein</fullName>
    </recommendedName>
</protein>
<dbReference type="GO" id="GO:0008610">
    <property type="term" value="P:lipid biosynthetic process"/>
    <property type="evidence" value="ECO:0007669"/>
    <property type="project" value="InterPro"/>
</dbReference>
<comment type="caution">
    <text evidence="8">The sequence shown here is derived from an EMBL/GenBank/DDBJ whole genome shotgun (WGS) entry which is preliminary data.</text>
</comment>
<evidence type="ECO:0000256" key="5">
    <source>
        <dbReference type="SAM" id="Phobius"/>
    </source>
</evidence>
<dbReference type="GO" id="GO:0016020">
    <property type="term" value="C:membrane"/>
    <property type="evidence" value="ECO:0007669"/>
    <property type="project" value="UniProtKB-SubCell"/>
</dbReference>
<dbReference type="EMBL" id="CAJNOJ010000002">
    <property type="protein sequence ID" value="CAF0730611.1"/>
    <property type="molecule type" value="Genomic_DNA"/>
</dbReference>
<keyword evidence="9" id="KW-1185">Reference proteome</keyword>
<feature type="transmembrane region" description="Helical" evidence="5">
    <location>
        <begin position="96"/>
        <end position="117"/>
    </location>
</feature>